<protein>
    <submittedName>
        <fullName evidence="2">Uncharacterized protein</fullName>
    </submittedName>
</protein>
<dbReference type="Proteomes" id="UP001433268">
    <property type="component" value="Unassembled WGS sequence"/>
</dbReference>
<evidence type="ECO:0000313" key="3">
    <source>
        <dbReference type="Proteomes" id="UP001433268"/>
    </source>
</evidence>
<organism evidence="2 3">
    <name type="scientific">Apiospora hydei</name>
    <dbReference type="NCBI Taxonomy" id="1337664"/>
    <lineage>
        <taxon>Eukaryota</taxon>
        <taxon>Fungi</taxon>
        <taxon>Dikarya</taxon>
        <taxon>Ascomycota</taxon>
        <taxon>Pezizomycotina</taxon>
        <taxon>Sordariomycetes</taxon>
        <taxon>Xylariomycetidae</taxon>
        <taxon>Amphisphaeriales</taxon>
        <taxon>Apiosporaceae</taxon>
        <taxon>Apiospora</taxon>
    </lineage>
</organism>
<keyword evidence="3" id="KW-1185">Reference proteome</keyword>
<dbReference type="GeneID" id="92051564"/>
<sequence length="263" mass="27840">MASKLAQAAEAESVLYQTRSGSLNQRQTITLADQTAIAELNGLMTEGSSLLSLIGVTSTTLRSVGVIVALVAIVALGKTTCFPSARIDASVGDTVQRTTHIEHDVVSHSSDMSRNQDLLLFDSSVGLSDSDEETDALDQLLHDLLTSSGLNHNADSHLTADHDQNHDVHLTGSQFGLDGLPNMEGSVHMPSSGGSEAASSRGSSDAGLGGGLRPAQLGEIRRITDSYHNIHFEYTCNEPRDDDSVSVASMAVLIDRDESQGFH</sequence>
<dbReference type="EMBL" id="JAQQWN010000010">
    <property type="protein sequence ID" value="KAK8062093.1"/>
    <property type="molecule type" value="Genomic_DNA"/>
</dbReference>
<gene>
    <name evidence="2" type="ORF">PG997_014190</name>
</gene>
<evidence type="ECO:0000313" key="2">
    <source>
        <dbReference type="EMBL" id="KAK8062093.1"/>
    </source>
</evidence>
<reference evidence="2 3" key="1">
    <citation type="submission" date="2023-01" db="EMBL/GenBank/DDBJ databases">
        <title>Analysis of 21 Apiospora genomes using comparative genomics revels a genus with tremendous synthesis potential of carbohydrate active enzymes and secondary metabolites.</title>
        <authorList>
            <person name="Sorensen T."/>
        </authorList>
    </citation>
    <scope>NUCLEOTIDE SEQUENCE [LARGE SCALE GENOMIC DNA]</scope>
    <source>
        <strain evidence="2 3">CBS 114990</strain>
    </source>
</reference>
<comment type="caution">
    <text evidence="2">The sequence shown here is derived from an EMBL/GenBank/DDBJ whole genome shotgun (WGS) entry which is preliminary data.</text>
</comment>
<accession>A0ABR1UT35</accession>
<feature type="region of interest" description="Disordered" evidence="1">
    <location>
        <begin position="176"/>
        <end position="213"/>
    </location>
</feature>
<evidence type="ECO:0000256" key="1">
    <source>
        <dbReference type="SAM" id="MobiDB-lite"/>
    </source>
</evidence>
<proteinExistence type="predicted"/>
<name>A0ABR1UT35_9PEZI</name>
<feature type="compositionally biased region" description="Low complexity" evidence="1">
    <location>
        <begin position="191"/>
        <end position="206"/>
    </location>
</feature>
<dbReference type="RefSeq" id="XP_066660692.1">
    <property type="nucleotide sequence ID" value="XM_066818504.1"/>
</dbReference>